<reference evidence="13 14" key="1">
    <citation type="journal article" date="2023" name="bioRxiv">
        <title>Conserved and derived expression patterns and positive selection on dental genes reveal complex evolutionary context of ever-growing rodent molars.</title>
        <authorList>
            <person name="Calamari Z.T."/>
            <person name="Song A."/>
            <person name="Cohen E."/>
            <person name="Akter M."/>
            <person name="Roy R.D."/>
            <person name="Hallikas O."/>
            <person name="Christensen M.M."/>
            <person name="Li P."/>
            <person name="Marangoni P."/>
            <person name="Jernvall J."/>
            <person name="Klein O.D."/>
        </authorList>
    </citation>
    <scope>NUCLEOTIDE SEQUENCE [LARGE SCALE GENOMIC DNA]</scope>
    <source>
        <strain evidence="13">V071</strain>
    </source>
</reference>
<evidence type="ECO:0000256" key="1">
    <source>
        <dbReference type="ARBA" id="ARBA00004651"/>
    </source>
</evidence>
<keyword evidence="7 10" id="KW-0675">Receptor</keyword>
<protein>
    <recommendedName>
        <fullName evidence="11">Olfactory receptor</fullName>
    </recommendedName>
</protein>
<dbReference type="EMBL" id="JBBHLL010000598">
    <property type="protein sequence ID" value="KAK7799657.1"/>
    <property type="molecule type" value="Genomic_DNA"/>
</dbReference>
<evidence type="ECO:0000256" key="5">
    <source>
        <dbReference type="ARBA" id="ARBA00023040"/>
    </source>
</evidence>
<dbReference type="InterPro" id="IPR000725">
    <property type="entry name" value="Olfact_rcpt"/>
</dbReference>
<feature type="transmembrane region" description="Helical" evidence="11">
    <location>
        <begin position="289"/>
        <end position="313"/>
    </location>
</feature>
<dbReference type="PROSITE" id="PS50262">
    <property type="entry name" value="G_PROTEIN_RECEP_F1_2"/>
    <property type="match status" value="1"/>
</dbReference>
<dbReference type="PANTHER" id="PTHR48001">
    <property type="entry name" value="OLFACTORY RECEPTOR"/>
    <property type="match status" value="1"/>
</dbReference>
<dbReference type="InterPro" id="IPR000276">
    <property type="entry name" value="GPCR_Rhodpsn"/>
</dbReference>
<keyword evidence="4 11" id="KW-1133">Transmembrane helix</keyword>
<name>A0AAW0HB36_MYOGA</name>
<dbReference type="AlphaFoldDB" id="A0AAW0HB36"/>
<evidence type="ECO:0000256" key="7">
    <source>
        <dbReference type="ARBA" id="ARBA00023170"/>
    </source>
</evidence>
<feature type="transmembrane region" description="Helical" evidence="11">
    <location>
        <begin position="150"/>
        <end position="172"/>
    </location>
</feature>
<comment type="caution">
    <text evidence="13">The sequence shown here is derived from an EMBL/GenBank/DDBJ whole genome shotgun (WGS) entry which is preliminary data.</text>
</comment>
<dbReference type="PRINTS" id="PR00237">
    <property type="entry name" value="GPCRRHODOPSN"/>
</dbReference>
<feature type="transmembrane region" description="Helical" evidence="11">
    <location>
        <begin position="192"/>
        <end position="216"/>
    </location>
</feature>
<keyword evidence="2 11" id="KW-1003">Cell membrane</keyword>
<organism evidence="13 14">
    <name type="scientific">Myodes glareolus</name>
    <name type="common">Bank vole</name>
    <name type="synonym">Clethrionomys glareolus</name>
    <dbReference type="NCBI Taxonomy" id="447135"/>
    <lineage>
        <taxon>Eukaryota</taxon>
        <taxon>Metazoa</taxon>
        <taxon>Chordata</taxon>
        <taxon>Craniata</taxon>
        <taxon>Vertebrata</taxon>
        <taxon>Euteleostomi</taxon>
        <taxon>Mammalia</taxon>
        <taxon>Eutheria</taxon>
        <taxon>Euarchontoglires</taxon>
        <taxon>Glires</taxon>
        <taxon>Rodentia</taxon>
        <taxon>Myomorpha</taxon>
        <taxon>Muroidea</taxon>
        <taxon>Cricetidae</taxon>
        <taxon>Arvicolinae</taxon>
        <taxon>Myodes</taxon>
    </lineage>
</organism>
<accession>A0AAW0HB36</accession>
<evidence type="ECO:0000256" key="11">
    <source>
        <dbReference type="RuleBase" id="RU363047"/>
    </source>
</evidence>
<dbReference type="Proteomes" id="UP001488838">
    <property type="component" value="Unassembled WGS sequence"/>
</dbReference>
<feature type="non-terminal residue" evidence="13">
    <location>
        <position position="346"/>
    </location>
</feature>
<dbReference type="GO" id="GO:0004984">
    <property type="term" value="F:olfactory receptor activity"/>
    <property type="evidence" value="ECO:0007669"/>
    <property type="project" value="InterPro"/>
</dbReference>
<dbReference type="GO" id="GO:0005886">
    <property type="term" value="C:plasma membrane"/>
    <property type="evidence" value="ECO:0007669"/>
    <property type="project" value="UniProtKB-SubCell"/>
</dbReference>
<dbReference type="FunFam" id="1.20.1070.10:FF:000015">
    <property type="entry name" value="Olfactory receptor"/>
    <property type="match status" value="1"/>
</dbReference>
<evidence type="ECO:0000256" key="8">
    <source>
        <dbReference type="ARBA" id="ARBA00023224"/>
    </source>
</evidence>
<sequence>MSMNTNTAWWVNTNTDNTAWWVNTNTVWVLRCRTLLQVEILRVTMVLKYHPEMAWRNHSAITEFLLTGLSDDPLIEALLFVLFLGVYLLTMTGNLMMLLVIRADSHLHTPMYFFLSNLSFLDLCFSSVTVPKLLKDLLSEKKSISIEGCLAQVFFVFNTAGTEAFLLSMMAYDRYAAVCHPLLYGQIMSNELCLKLVLLSWLLASLSSVVIVLLAVNLDFCEAHTIHHYTCELPSLFPLACSDISINVDVLICSTLLHGLGTFLPIFFSYARIVSTILNMKSTTGRSKAFNTCSSHLIAVVLFFGSGLVRYLMPTSGSSLDLLSSLQYSAVTPMLNPLIYSLKNKE</sequence>
<comment type="similarity">
    <text evidence="10">Belongs to the G-protein coupled receptor 1 family.</text>
</comment>
<comment type="subcellular location">
    <subcellularLocation>
        <location evidence="1 11">Cell membrane</location>
        <topology evidence="1 11">Multi-pass membrane protein</topology>
    </subcellularLocation>
</comment>
<keyword evidence="6 11" id="KW-0472">Membrane</keyword>
<evidence type="ECO:0000313" key="14">
    <source>
        <dbReference type="Proteomes" id="UP001488838"/>
    </source>
</evidence>
<dbReference type="Gene3D" id="1.20.1070.10">
    <property type="entry name" value="Rhodopsin 7-helix transmembrane proteins"/>
    <property type="match status" value="1"/>
</dbReference>
<dbReference type="PROSITE" id="PS00237">
    <property type="entry name" value="G_PROTEIN_RECEP_F1_1"/>
    <property type="match status" value="1"/>
</dbReference>
<dbReference type="Pfam" id="PF13853">
    <property type="entry name" value="7tm_4"/>
    <property type="match status" value="1"/>
</dbReference>
<evidence type="ECO:0000313" key="13">
    <source>
        <dbReference type="EMBL" id="KAK7799657.1"/>
    </source>
</evidence>
<feature type="transmembrane region" description="Helical" evidence="11">
    <location>
        <begin position="244"/>
        <end position="268"/>
    </location>
</feature>
<keyword evidence="11" id="KW-0552">Olfaction</keyword>
<keyword evidence="5 10" id="KW-0297">G-protein coupled receptor</keyword>
<dbReference type="PRINTS" id="PR00245">
    <property type="entry name" value="OLFACTORYR"/>
</dbReference>
<evidence type="ECO:0000256" key="10">
    <source>
        <dbReference type="RuleBase" id="RU000688"/>
    </source>
</evidence>
<proteinExistence type="inferred from homology"/>
<evidence type="ECO:0000256" key="9">
    <source>
        <dbReference type="ARBA" id="ARBA00053672"/>
    </source>
</evidence>
<evidence type="ECO:0000256" key="2">
    <source>
        <dbReference type="ARBA" id="ARBA00022475"/>
    </source>
</evidence>
<keyword evidence="8 10" id="KW-0807">Transducer</keyword>
<dbReference type="GO" id="GO:0004930">
    <property type="term" value="F:G protein-coupled receptor activity"/>
    <property type="evidence" value="ECO:0007669"/>
    <property type="project" value="UniProtKB-KW"/>
</dbReference>
<keyword evidence="14" id="KW-1185">Reference proteome</keyword>
<evidence type="ECO:0000256" key="4">
    <source>
        <dbReference type="ARBA" id="ARBA00022989"/>
    </source>
</evidence>
<keyword evidence="3 10" id="KW-0812">Transmembrane</keyword>
<evidence type="ECO:0000256" key="3">
    <source>
        <dbReference type="ARBA" id="ARBA00022692"/>
    </source>
</evidence>
<dbReference type="InterPro" id="IPR017452">
    <property type="entry name" value="GPCR_Rhodpsn_7TM"/>
</dbReference>
<evidence type="ECO:0000259" key="12">
    <source>
        <dbReference type="PROSITE" id="PS50262"/>
    </source>
</evidence>
<comment type="function">
    <text evidence="9">Possible taste receptor.</text>
</comment>
<gene>
    <name evidence="13" type="ORF">U0070_017139</name>
</gene>
<keyword evidence="11" id="KW-0716">Sensory transduction</keyword>
<feature type="transmembrane region" description="Helical" evidence="11">
    <location>
        <begin position="112"/>
        <end position="130"/>
    </location>
</feature>
<evidence type="ECO:0000256" key="6">
    <source>
        <dbReference type="ARBA" id="ARBA00023136"/>
    </source>
</evidence>
<feature type="transmembrane region" description="Helical" evidence="11">
    <location>
        <begin position="77"/>
        <end position="100"/>
    </location>
</feature>
<feature type="domain" description="G-protein coupled receptors family 1 profile" evidence="12">
    <location>
        <begin position="93"/>
        <end position="340"/>
    </location>
</feature>
<dbReference type="SUPFAM" id="SSF81321">
    <property type="entry name" value="Family A G protein-coupled receptor-like"/>
    <property type="match status" value="1"/>
</dbReference>